<sequence>MIAINNIYDLLHLLYDVLGDEYDEEVTNGECLDDTIKVTKQGSTNAMYIGFDEHYPSVIDATVWDEPEGYHDRYDDWPVSEGIYWDTEDENLTPETIAADIEKEF</sequence>
<keyword evidence="2" id="KW-1185">Reference proteome</keyword>
<dbReference type="RefSeq" id="WP_094692016.1">
    <property type="nucleotide sequence ID" value="NZ_MWWQ01000019.1"/>
</dbReference>
<proteinExistence type="predicted"/>
<accession>A0A261EPV6</accession>
<evidence type="ECO:0000313" key="2">
    <source>
        <dbReference type="Proteomes" id="UP000216454"/>
    </source>
</evidence>
<protein>
    <submittedName>
        <fullName evidence="1">Uncharacterized protein</fullName>
    </submittedName>
</protein>
<evidence type="ECO:0000313" key="1">
    <source>
        <dbReference type="EMBL" id="OZG48888.1"/>
    </source>
</evidence>
<organism evidence="1 2">
    <name type="scientific">Pseudoscardovia suis</name>
    <dbReference type="NCBI Taxonomy" id="987063"/>
    <lineage>
        <taxon>Bacteria</taxon>
        <taxon>Bacillati</taxon>
        <taxon>Actinomycetota</taxon>
        <taxon>Actinomycetes</taxon>
        <taxon>Bifidobacteriales</taxon>
        <taxon>Bifidobacteriaceae</taxon>
        <taxon>Pseudoscardovia</taxon>
    </lineage>
</organism>
<comment type="caution">
    <text evidence="1">The sequence shown here is derived from an EMBL/GenBank/DDBJ whole genome shotgun (WGS) entry which is preliminary data.</text>
</comment>
<reference evidence="1 2" key="1">
    <citation type="journal article" date="2017" name="BMC Genomics">
        <title>Comparative genomic and phylogenomic analyses of the Bifidobacteriaceae family.</title>
        <authorList>
            <person name="Lugli G.A."/>
            <person name="Milani C."/>
            <person name="Turroni F."/>
            <person name="Duranti S."/>
            <person name="Mancabelli L."/>
            <person name="Mangifesta M."/>
            <person name="Ferrario C."/>
            <person name="Modesto M."/>
            <person name="Mattarelli P."/>
            <person name="Jiri K."/>
            <person name="van Sinderen D."/>
            <person name="Ventura M."/>
        </authorList>
    </citation>
    <scope>NUCLEOTIDE SEQUENCE [LARGE SCALE GENOMIC DNA]</scope>
    <source>
        <strain evidence="1 2">DSM 24744</strain>
    </source>
</reference>
<dbReference type="EMBL" id="MWWQ01000019">
    <property type="protein sequence ID" value="OZG48888.1"/>
    <property type="molecule type" value="Genomic_DNA"/>
</dbReference>
<gene>
    <name evidence="1" type="ORF">PSSU_1712</name>
</gene>
<dbReference type="Proteomes" id="UP000216454">
    <property type="component" value="Unassembled WGS sequence"/>
</dbReference>
<name>A0A261EPV6_9BIFI</name>
<dbReference type="AlphaFoldDB" id="A0A261EPV6"/>